<dbReference type="InterPro" id="IPR027417">
    <property type="entry name" value="P-loop_NTPase"/>
</dbReference>
<comment type="caution">
    <text evidence="2">The sequence shown here is derived from an EMBL/GenBank/DDBJ whole genome shotgun (WGS) entry which is preliminary data.</text>
</comment>
<evidence type="ECO:0000313" key="2">
    <source>
        <dbReference type="EMBL" id="HGL16944.1"/>
    </source>
</evidence>
<dbReference type="Pfam" id="PF13500">
    <property type="entry name" value="AAA_26"/>
    <property type="match status" value="1"/>
</dbReference>
<gene>
    <name evidence="2" type="ORF">ENU66_01190</name>
</gene>
<dbReference type="SUPFAM" id="SSF52540">
    <property type="entry name" value="P-loop containing nucleoside triphosphate hydrolases"/>
    <property type="match status" value="1"/>
</dbReference>
<dbReference type="Gene3D" id="3.40.50.300">
    <property type="entry name" value="P-loop containing nucleotide triphosphate hydrolases"/>
    <property type="match status" value="1"/>
</dbReference>
<dbReference type="PANTHER" id="PTHR43356:SF2">
    <property type="entry name" value="PHOSPHATE ACETYLTRANSFERASE"/>
    <property type="match status" value="1"/>
</dbReference>
<reference evidence="2" key="1">
    <citation type="journal article" date="2020" name="mSystems">
        <title>Genome- and Community-Level Interaction Insights into Carbon Utilization and Element Cycling Functions of Hydrothermarchaeota in Hydrothermal Sediment.</title>
        <authorList>
            <person name="Zhou Z."/>
            <person name="Liu Y."/>
            <person name="Xu W."/>
            <person name="Pan J."/>
            <person name="Luo Z.H."/>
            <person name="Li M."/>
        </authorList>
    </citation>
    <scope>NUCLEOTIDE SEQUENCE [LARGE SCALE GENOMIC DNA]</scope>
    <source>
        <strain evidence="2">SpSt-69</strain>
    </source>
</reference>
<sequence>MRKTVLFIASSGRNVGKTSISIGLFNYFKERNKKVAFVKPVAQHYTEISGFKISRDVILLNKIYNYLDEGRLRFASPFVIESGFTKSYILGKAKSPKQQILRAFEKILEEFDVVIVEGTGHPGVGSCINLSNATVARMLNASTLLVLEGGIGNTIDNYNLAKSVFKSAAWSIDAVIINKVREDKYVEIDRTLKKFFRGEDLYYLGTIPFVQELSMPSLRLICDTIEGDILQREDLLKGKVSNLLMAINEPHIFLEEIEKSKEENLILTTGDREDILMAIYAIYNQMKTKIKALIVSSTPPHERIINLYKELPLPIIFTRNNIFKTASLISGITVKIDPYESEKIKTLQNLFDEFIEDSQLKRFVNLATREVERRSIKESVGKFFRFLRDIFRG</sequence>
<dbReference type="PANTHER" id="PTHR43356">
    <property type="entry name" value="PHOSPHATE ACETYLTRANSFERASE"/>
    <property type="match status" value="1"/>
</dbReference>
<dbReference type="EMBL" id="DTDJ01000012">
    <property type="protein sequence ID" value="HGL16944.1"/>
    <property type="molecule type" value="Genomic_DNA"/>
</dbReference>
<protein>
    <recommendedName>
        <fullName evidence="1">DRTGG domain-containing protein</fullName>
    </recommendedName>
</protein>
<accession>A0A7V3ZWK2</accession>
<dbReference type="InterPro" id="IPR010766">
    <property type="entry name" value="DRTGG"/>
</dbReference>
<proteinExistence type="predicted"/>
<dbReference type="AlphaFoldDB" id="A0A7V3ZWK2"/>
<evidence type="ECO:0000259" key="1">
    <source>
        <dbReference type="Pfam" id="PF07085"/>
    </source>
</evidence>
<feature type="domain" description="DRTGG" evidence="1">
    <location>
        <begin position="221"/>
        <end position="330"/>
    </location>
</feature>
<organism evidence="2">
    <name type="scientific">candidate division WOR-3 bacterium</name>
    <dbReference type="NCBI Taxonomy" id="2052148"/>
    <lineage>
        <taxon>Bacteria</taxon>
        <taxon>Bacteria division WOR-3</taxon>
    </lineage>
</organism>
<dbReference type="InterPro" id="IPR028979">
    <property type="entry name" value="Ser_kin/Pase_Hpr-like_N_sf"/>
</dbReference>
<dbReference type="Pfam" id="PF07085">
    <property type="entry name" value="DRTGG"/>
    <property type="match status" value="1"/>
</dbReference>
<dbReference type="InterPro" id="IPR050500">
    <property type="entry name" value="Phos_Acetyltrans/Butyryltrans"/>
</dbReference>
<dbReference type="Gene3D" id="3.40.1390.20">
    <property type="entry name" value="HprK N-terminal domain-like"/>
    <property type="match status" value="1"/>
</dbReference>
<dbReference type="CDD" id="cd03109">
    <property type="entry name" value="DTBS"/>
    <property type="match status" value="1"/>
</dbReference>
<name>A0A7V3ZWK2_UNCW3</name>
<dbReference type="SUPFAM" id="SSF75138">
    <property type="entry name" value="HprK N-terminal domain-like"/>
    <property type="match status" value="1"/>
</dbReference>